<dbReference type="EMBL" id="JAKUML010000006">
    <property type="protein sequence ID" value="MCJ8146280.1"/>
    <property type="molecule type" value="Genomic_DNA"/>
</dbReference>
<dbReference type="InterPro" id="IPR029052">
    <property type="entry name" value="Metallo-depent_PP-like"/>
</dbReference>
<dbReference type="InterPro" id="IPR004617">
    <property type="entry name" value="ApaH"/>
</dbReference>
<accession>A0A9X1WWK5</accession>
<dbReference type="GO" id="GO:0008803">
    <property type="term" value="F:bis(5'-nucleosyl)-tetraphosphatase (symmetrical) activity"/>
    <property type="evidence" value="ECO:0007669"/>
    <property type="project" value="UniProtKB-EC"/>
</dbReference>
<dbReference type="SUPFAM" id="SSF56300">
    <property type="entry name" value="Metallo-dependent phosphatases"/>
    <property type="match status" value="1"/>
</dbReference>
<dbReference type="PIRSF" id="PIRSF000903">
    <property type="entry name" value="B5n-ttraPtase_sm"/>
    <property type="match status" value="1"/>
</dbReference>
<comment type="function">
    <text evidence="1">Hydrolyzes diadenosine 5',5'''-P1,P4-tetraphosphate to yield ADP.</text>
</comment>
<protein>
    <recommendedName>
        <fullName evidence="3">bis(5'-nucleosyl)-tetraphosphatase (symmetrical)</fullName>
        <ecNumber evidence="3">3.6.1.41</ecNumber>
    </recommendedName>
    <alternativeName>
        <fullName evidence="6">Ap4A hydrolase</fullName>
    </alternativeName>
    <alternativeName>
        <fullName evidence="5">Diadenosine 5',5'''-P1,P4-tetraphosphate pyrophosphohydrolase</fullName>
    </alternativeName>
    <alternativeName>
        <fullName evidence="7">Diadenosine tetraphosphatase</fullName>
    </alternativeName>
</protein>
<dbReference type="CDD" id="cd07422">
    <property type="entry name" value="MPP_ApaH"/>
    <property type="match status" value="1"/>
</dbReference>
<evidence type="ECO:0000259" key="9">
    <source>
        <dbReference type="Pfam" id="PF00149"/>
    </source>
</evidence>
<dbReference type="RefSeq" id="WP_241570970.1">
    <property type="nucleotide sequence ID" value="NZ_JAKUML010000006.1"/>
</dbReference>
<feature type="domain" description="Calcineurin-like phosphoesterase" evidence="9">
    <location>
        <begin position="11"/>
        <end position="174"/>
    </location>
</feature>
<dbReference type="Pfam" id="PF00149">
    <property type="entry name" value="Metallophos"/>
    <property type="match status" value="1"/>
</dbReference>
<dbReference type="NCBIfam" id="NF001204">
    <property type="entry name" value="PRK00166.1"/>
    <property type="match status" value="1"/>
</dbReference>
<evidence type="ECO:0000256" key="2">
    <source>
        <dbReference type="ARBA" id="ARBA00005419"/>
    </source>
</evidence>
<dbReference type="PANTHER" id="PTHR40942">
    <property type="match status" value="1"/>
</dbReference>
<evidence type="ECO:0000256" key="6">
    <source>
        <dbReference type="ARBA" id="ARBA00032248"/>
    </source>
</evidence>
<gene>
    <name evidence="10" type="ORF">MKI79_05100</name>
</gene>
<dbReference type="InterPro" id="IPR004843">
    <property type="entry name" value="Calcineurin-like_PHP"/>
</dbReference>
<dbReference type="EC" id="3.6.1.41" evidence="3"/>
<evidence type="ECO:0000313" key="10">
    <source>
        <dbReference type="EMBL" id="MCJ8146280.1"/>
    </source>
</evidence>
<dbReference type="PANTHER" id="PTHR40942:SF4">
    <property type="entry name" value="CYTOCHROME C5"/>
    <property type="match status" value="1"/>
</dbReference>
<keyword evidence="11" id="KW-1185">Reference proteome</keyword>
<name>A0A9X1WWK5_9GAMM</name>
<evidence type="ECO:0000256" key="3">
    <source>
        <dbReference type="ARBA" id="ARBA00012506"/>
    </source>
</evidence>
<dbReference type="AlphaFoldDB" id="A0A9X1WWK5"/>
<evidence type="ECO:0000256" key="5">
    <source>
        <dbReference type="ARBA" id="ARBA00031248"/>
    </source>
</evidence>
<dbReference type="Proteomes" id="UP001139701">
    <property type="component" value="Unassembled WGS sequence"/>
</dbReference>
<evidence type="ECO:0000256" key="7">
    <source>
        <dbReference type="ARBA" id="ARBA00033210"/>
    </source>
</evidence>
<comment type="similarity">
    <text evidence="2">Belongs to the Ap4A hydrolase family.</text>
</comment>
<sequence>MKIDITDYRHVYAIGDLQGCFAALKALLKEIQFDPSQDFIIFTGDLVARGEDSLSCLRFVKKLYDQNAAATILGNHDLTLIATARGIKKIKVKDRTQDIFDAMDGSDLIDWLRHQPLFIEIIDHAPQQTEAKLSVIVHAGIPHIWSIQQVANYASEVEQVLQADIERLDDFLKEMYGSQPNAWNDDLSGTIRLRVITNYLTRMRLSDGQSALEFEFKASLDDQMPEGYQPWFNFNGQVEQTHQIIFGHWAALQAKPIRQNIVAVDGGCVWGGELVAFHLKSGEFFKVQNPL</sequence>
<comment type="catalytic activity">
    <reaction evidence="8">
        <text>P(1),P(4)-bis(5'-adenosyl) tetraphosphate + H2O = 2 ADP + 2 H(+)</text>
        <dbReference type="Rhea" id="RHEA:24252"/>
        <dbReference type="ChEBI" id="CHEBI:15377"/>
        <dbReference type="ChEBI" id="CHEBI:15378"/>
        <dbReference type="ChEBI" id="CHEBI:58141"/>
        <dbReference type="ChEBI" id="CHEBI:456216"/>
        <dbReference type="EC" id="3.6.1.41"/>
    </reaction>
</comment>
<keyword evidence="4 10" id="KW-0378">Hydrolase</keyword>
<evidence type="ECO:0000256" key="1">
    <source>
        <dbReference type="ARBA" id="ARBA00003413"/>
    </source>
</evidence>
<dbReference type="NCBIfam" id="TIGR00668">
    <property type="entry name" value="apaH"/>
    <property type="match status" value="1"/>
</dbReference>
<dbReference type="Gene3D" id="3.60.21.10">
    <property type="match status" value="1"/>
</dbReference>
<comment type="caution">
    <text evidence="10">The sequence shown here is derived from an EMBL/GenBank/DDBJ whole genome shotgun (WGS) entry which is preliminary data.</text>
</comment>
<evidence type="ECO:0000313" key="11">
    <source>
        <dbReference type="Proteomes" id="UP001139701"/>
    </source>
</evidence>
<evidence type="ECO:0000256" key="8">
    <source>
        <dbReference type="ARBA" id="ARBA00049417"/>
    </source>
</evidence>
<organism evidence="10 11">
    <name type="scientific">Acinetobacter sedimenti</name>
    <dbReference type="NCBI Taxonomy" id="2919922"/>
    <lineage>
        <taxon>Bacteria</taxon>
        <taxon>Pseudomonadati</taxon>
        <taxon>Pseudomonadota</taxon>
        <taxon>Gammaproteobacteria</taxon>
        <taxon>Moraxellales</taxon>
        <taxon>Moraxellaceae</taxon>
        <taxon>Acinetobacter</taxon>
    </lineage>
</organism>
<reference evidence="10" key="1">
    <citation type="submission" date="2022-02" db="EMBL/GenBank/DDBJ databases">
        <title>Acinetobacter A3.8 sp. nov., isolated from Sediment (Zhairuo Island).</title>
        <authorList>
            <person name="Zheng K."/>
        </authorList>
    </citation>
    <scope>NUCLEOTIDE SEQUENCE</scope>
    <source>
        <strain evidence="10">A3.8</strain>
    </source>
</reference>
<evidence type="ECO:0000256" key="4">
    <source>
        <dbReference type="ARBA" id="ARBA00022801"/>
    </source>
</evidence>
<proteinExistence type="inferred from homology"/>